<dbReference type="EMBL" id="AEWJ01000065">
    <property type="protein sequence ID" value="EGD57262.1"/>
    <property type="molecule type" value="Genomic_DNA"/>
</dbReference>
<dbReference type="Proteomes" id="UP000004728">
    <property type="component" value="Unassembled WGS sequence"/>
</dbReference>
<dbReference type="PROSITE" id="PS51704">
    <property type="entry name" value="GP_PDE"/>
    <property type="match status" value="1"/>
</dbReference>
<evidence type="ECO:0000313" key="4">
    <source>
        <dbReference type="Proteomes" id="UP000004728"/>
    </source>
</evidence>
<feature type="domain" description="GP-PDE" evidence="2">
    <location>
        <begin position="27"/>
        <end position="265"/>
    </location>
</feature>
<dbReference type="OrthoDB" id="384721at2"/>
<organism evidence="3 4">
    <name type="scientific">Novosphingobium nitrogenifigens DSM 19370</name>
    <dbReference type="NCBI Taxonomy" id="983920"/>
    <lineage>
        <taxon>Bacteria</taxon>
        <taxon>Pseudomonadati</taxon>
        <taxon>Pseudomonadota</taxon>
        <taxon>Alphaproteobacteria</taxon>
        <taxon>Sphingomonadales</taxon>
        <taxon>Sphingomonadaceae</taxon>
        <taxon>Novosphingobium</taxon>
    </lineage>
</organism>
<feature type="region of interest" description="Disordered" evidence="1">
    <location>
        <begin position="247"/>
        <end position="271"/>
    </location>
</feature>
<accession>F1ZDJ7</accession>
<evidence type="ECO:0000313" key="3">
    <source>
        <dbReference type="EMBL" id="EGD57262.1"/>
    </source>
</evidence>
<dbReference type="InterPro" id="IPR017946">
    <property type="entry name" value="PLC-like_Pdiesterase_TIM-brl"/>
</dbReference>
<dbReference type="GO" id="GO:0006629">
    <property type="term" value="P:lipid metabolic process"/>
    <property type="evidence" value="ECO:0007669"/>
    <property type="project" value="InterPro"/>
</dbReference>
<dbReference type="HOGENOM" id="CLU_030006_10_0_5"/>
<name>F1ZDJ7_9SPHN</name>
<dbReference type="InterPro" id="IPR030395">
    <property type="entry name" value="GP_PDE_dom"/>
</dbReference>
<dbReference type="AlphaFoldDB" id="F1ZDJ7"/>
<dbReference type="FunCoup" id="F1ZDJ7">
    <property type="interactions" value="111"/>
</dbReference>
<evidence type="ECO:0000259" key="2">
    <source>
        <dbReference type="PROSITE" id="PS51704"/>
    </source>
</evidence>
<dbReference type="PANTHER" id="PTHR46211">
    <property type="entry name" value="GLYCEROPHOSPHORYL DIESTER PHOSPHODIESTERASE"/>
    <property type="match status" value="1"/>
</dbReference>
<dbReference type="RefSeq" id="WP_008071747.1">
    <property type="nucleotide sequence ID" value="NZ_AQWK01000004.1"/>
</dbReference>
<protein>
    <submittedName>
        <fullName evidence="3">Glycerophosphoryl diester phosphodiesterase</fullName>
    </submittedName>
</protein>
<comment type="caution">
    <text evidence="3">The sequence shown here is derived from an EMBL/GenBank/DDBJ whole genome shotgun (WGS) entry which is preliminary data.</text>
</comment>
<dbReference type="SUPFAM" id="SSF51695">
    <property type="entry name" value="PLC-like phosphodiesterases"/>
    <property type="match status" value="1"/>
</dbReference>
<sequence>MLYLLFALFDRLFAPAPLAGRCDWLRRAVYAHRGLHDARDGGGAVENSSSAFAAAIAAGLGIECDVQRSHDGQAIVFHDETLDRLTDRTGPLAEEYAAALSTIVLRGSSDTIPTLRTLLEQVAGQVPLLIEVKIAPGARATPLCLAVRRALEGYVGPVAIMSFDPRVPAWFYRYAPHIVRGLVMTEAGWRTLGARARRHLALWRARPDFLAYDIDDLPGGFAPAQRRRGMPLLTWTVDTPERAERAARHADAPITEGAGVEPARRGKAVAR</sequence>
<dbReference type="Pfam" id="PF03009">
    <property type="entry name" value="GDPD"/>
    <property type="match status" value="1"/>
</dbReference>
<proteinExistence type="predicted"/>
<keyword evidence="4" id="KW-1185">Reference proteome</keyword>
<gene>
    <name evidence="3" type="ORF">Y88_3571</name>
</gene>
<dbReference type="GO" id="GO:0008081">
    <property type="term" value="F:phosphoric diester hydrolase activity"/>
    <property type="evidence" value="ECO:0007669"/>
    <property type="project" value="InterPro"/>
</dbReference>
<dbReference type="InParanoid" id="F1ZDJ7"/>
<dbReference type="eggNOG" id="COG0584">
    <property type="taxonomic scope" value="Bacteria"/>
</dbReference>
<evidence type="ECO:0000256" key="1">
    <source>
        <dbReference type="SAM" id="MobiDB-lite"/>
    </source>
</evidence>
<dbReference type="PANTHER" id="PTHR46211:SF1">
    <property type="entry name" value="GLYCEROPHOSPHODIESTER PHOSPHODIESTERASE, CYTOPLASMIC"/>
    <property type="match status" value="1"/>
</dbReference>
<dbReference type="STRING" id="983920.Y88_3571"/>
<dbReference type="Gene3D" id="3.20.20.190">
    <property type="entry name" value="Phosphatidylinositol (PI) phosphodiesterase"/>
    <property type="match status" value="1"/>
</dbReference>
<reference evidence="3 4" key="1">
    <citation type="journal article" date="2012" name="J. Bacteriol.">
        <title>Draft Genome Sequence of Novosphingobium nitrogenifigens Y88T.</title>
        <authorList>
            <person name="Strabala T.J."/>
            <person name="Macdonald L."/>
            <person name="Liu V."/>
            <person name="Smit A.M."/>
        </authorList>
    </citation>
    <scope>NUCLEOTIDE SEQUENCE [LARGE SCALE GENOMIC DNA]</scope>
    <source>
        <strain evidence="3 4">DSM 19370</strain>
    </source>
</reference>